<gene>
    <name evidence="1" type="ORF">PVAG01_09007</name>
</gene>
<dbReference type="Proteomes" id="UP001629113">
    <property type="component" value="Unassembled WGS sequence"/>
</dbReference>
<protein>
    <recommendedName>
        <fullName evidence="3">Ribosomal protein S7</fullName>
    </recommendedName>
</protein>
<sequence length="43" mass="4978">MVKRLRPKGSYRLKKIEENDAKRRDASNINEIASLAYIQGNTE</sequence>
<evidence type="ECO:0000313" key="1">
    <source>
        <dbReference type="EMBL" id="KAL3418786.1"/>
    </source>
</evidence>
<name>A0ABR4P653_9HELO</name>
<accession>A0ABR4P653</accession>
<keyword evidence="2" id="KW-1185">Reference proteome</keyword>
<organism evidence="1 2">
    <name type="scientific">Phlyctema vagabunda</name>
    <dbReference type="NCBI Taxonomy" id="108571"/>
    <lineage>
        <taxon>Eukaryota</taxon>
        <taxon>Fungi</taxon>
        <taxon>Dikarya</taxon>
        <taxon>Ascomycota</taxon>
        <taxon>Pezizomycotina</taxon>
        <taxon>Leotiomycetes</taxon>
        <taxon>Helotiales</taxon>
        <taxon>Dermateaceae</taxon>
        <taxon>Phlyctema</taxon>
    </lineage>
</organism>
<proteinExistence type="predicted"/>
<reference evidence="1 2" key="1">
    <citation type="submission" date="2024-06" db="EMBL/GenBank/DDBJ databases">
        <title>Complete genome of Phlyctema vagabunda strain 19-DSS-EL-015.</title>
        <authorList>
            <person name="Fiorenzani C."/>
        </authorList>
    </citation>
    <scope>NUCLEOTIDE SEQUENCE [LARGE SCALE GENOMIC DNA]</scope>
    <source>
        <strain evidence="1 2">19-DSS-EL-015</strain>
    </source>
</reference>
<comment type="caution">
    <text evidence="1">The sequence shown here is derived from an EMBL/GenBank/DDBJ whole genome shotgun (WGS) entry which is preliminary data.</text>
</comment>
<evidence type="ECO:0008006" key="3">
    <source>
        <dbReference type="Google" id="ProtNLM"/>
    </source>
</evidence>
<evidence type="ECO:0000313" key="2">
    <source>
        <dbReference type="Proteomes" id="UP001629113"/>
    </source>
</evidence>
<dbReference type="EMBL" id="JBFCZG010000008">
    <property type="protein sequence ID" value="KAL3418786.1"/>
    <property type="molecule type" value="Genomic_DNA"/>
</dbReference>